<organism evidence="1">
    <name type="scientific">marine metagenome</name>
    <dbReference type="NCBI Taxonomy" id="408172"/>
    <lineage>
        <taxon>unclassified sequences</taxon>
        <taxon>metagenomes</taxon>
        <taxon>ecological metagenomes</taxon>
    </lineage>
</organism>
<dbReference type="AlphaFoldDB" id="A0A382ZKC2"/>
<feature type="non-terminal residue" evidence="1">
    <location>
        <position position="1"/>
    </location>
</feature>
<feature type="non-terminal residue" evidence="1">
    <location>
        <position position="134"/>
    </location>
</feature>
<accession>A0A382ZKC2</accession>
<reference evidence="1" key="1">
    <citation type="submission" date="2018-05" db="EMBL/GenBank/DDBJ databases">
        <authorList>
            <person name="Lanie J.A."/>
            <person name="Ng W.-L."/>
            <person name="Kazmierczak K.M."/>
            <person name="Andrzejewski T.M."/>
            <person name="Davidsen T.M."/>
            <person name="Wayne K.J."/>
            <person name="Tettelin H."/>
            <person name="Glass J.I."/>
            <person name="Rusch D."/>
            <person name="Podicherti R."/>
            <person name="Tsui H.-C.T."/>
            <person name="Winkler M.E."/>
        </authorList>
    </citation>
    <scope>NUCLEOTIDE SEQUENCE</scope>
</reference>
<sequence>HPLRPRSQGSVHLRDQRGRRFTCMGPARPSPPRILRLRQGRLQDTWVALHPCLGQRWRTSLHGQVVGAGGEHRLRAHLRQPVRRLRAVTRVPQETARQPSSRFPRRPRDAIHLRNRPRLRQDWTLEESAQVQGL</sequence>
<dbReference type="EMBL" id="UINC01184693">
    <property type="protein sequence ID" value="SVD96026.1"/>
    <property type="molecule type" value="Genomic_DNA"/>
</dbReference>
<gene>
    <name evidence="1" type="ORF">METZ01_LOCUS448880</name>
</gene>
<evidence type="ECO:0000313" key="1">
    <source>
        <dbReference type="EMBL" id="SVD96026.1"/>
    </source>
</evidence>
<name>A0A382ZKC2_9ZZZZ</name>
<protein>
    <submittedName>
        <fullName evidence="1">Uncharacterized protein</fullName>
    </submittedName>
</protein>
<proteinExistence type="predicted"/>